<feature type="transmembrane region" description="Helical" evidence="9">
    <location>
        <begin position="149"/>
        <end position="169"/>
    </location>
</feature>
<dbReference type="Gene3D" id="1.20.1070.10">
    <property type="entry name" value="Rhodopsin 7-helix transmembrane proteins"/>
    <property type="match status" value="1"/>
</dbReference>
<keyword evidence="11" id="KW-1185">Reference proteome</keyword>
<sequence length="380" mass="42741">MDSNMTTVVPSNMTSRASSVSPFTLDFQIGLSVFAALLFVLSLVCNTVVIYIVCTRSHMRNSTNILIANMAVGDLLLTVAIPYIVKWMYVGSTWFSDDFFGVFLCKFLNSAQIGSITCSVFTLVTISIDRCLAITYPLKHVFSDKVLKLSIAGIWISAVGMSVPMIIVVQVKETENGNYICIESWGKFSGLDEEKYILTFSTCTYFVPLVLIAIAYTITGIRLWKRKLPGNQNLLAQQKIHAASKKATIMLITVVLVFALCWLPLQIREVLKFYEHLQIPSKLDIVLPWVGLSNIAINPFLYVIFSENYRTEFLEILCCHHSQKMDVYHGLLSVPERTTPLGTPMLSRRSTQRISLSPNNDRRQLSLSNHSLQMKKLNGK</sequence>
<keyword evidence="2 8" id="KW-0812">Transmembrane</keyword>
<evidence type="ECO:0000256" key="4">
    <source>
        <dbReference type="ARBA" id="ARBA00023040"/>
    </source>
</evidence>
<accession>A0A6P8HRE1</accession>
<dbReference type="Pfam" id="PF00001">
    <property type="entry name" value="7tm_1"/>
    <property type="match status" value="1"/>
</dbReference>
<evidence type="ECO:0000256" key="9">
    <source>
        <dbReference type="SAM" id="Phobius"/>
    </source>
</evidence>
<feature type="transmembrane region" description="Helical" evidence="9">
    <location>
        <begin position="285"/>
        <end position="305"/>
    </location>
</feature>
<dbReference type="RefSeq" id="XP_031555199.1">
    <property type="nucleotide sequence ID" value="XM_031699339.1"/>
</dbReference>
<evidence type="ECO:0000256" key="6">
    <source>
        <dbReference type="ARBA" id="ARBA00023170"/>
    </source>
</evidence>
<dbReference type="FunFam" id="1.20.1070.10:FF:000291">
    <property type="entry name" value="Predicted protein"/>
    <property type="match status" value="1"/>
</dbReference>
<evidence type="ECO:0000256" key="7">
    <source>
        <dbReference type="ARBA" id="ARBA00023224"/>
    </source>
</evidence>
<dbReference type="InterPro" id="IPR017452">
    <property type="entry name" value="GPCR_Rhodpsn_7TM"/>
</dbReference>
<comment type="similarity">
    <text evidence="8">Belongs to the G-protein coupled receptor 1 family.</text>
</comment>
<dbReference type="GO" id="GO:0004930">
    <property type="term" value="F:G protein-coupled receptor activity"/>
    <property type="evidence" value="ECO:0007669"/>
    <property type="project" value="UniProtKB-KW"/>
</dbReference>
<dbReference type="GeneID" id="116292092"/>
<evidence type="ECO:0000313" key="11">
    <source>
        <dbReference type="Proteomes" id="UP000515163"/>
    </source>
</evidence>
<feature type="transmembrane region" description="Helical" evidence="9">
    <location>
        <begin position="29"/>
        <end position="54"/>
    </location>
</feature>
<dbReference type="PROSITE" id="PS00237">
    <property type="entry name" value="G_PROTEIN_RECEP_F1_1"/>
    <property type="match status" value="1"/>
</dbReference>
<keyword evidence="6 8" id="KW-0675">Receptor</keyword>
<dbReference type="PANTHER" id="PTHR45695">
    <property type="entry name" value="LEUCOKININ RECEPTOR-RELATED"/>
    <property type="match status" value="1"/>
</dbReference>
<feature type="transmembrane region" description="Helical" evidence="9">
    <location>
        <begin position="196"/>
        <end position="218"/>
    </location>
</feature>
<dbReference type="PROSITE" id="PS50262">
    <property type="entry name" value="G_PROTEIN_RECEP_F1_2"/>
    <property type="match status" value="1"/>
</dbReference>
<gene>
    <name evidence="12 13" type="primary">LOC116292092</name>
</gene>
<reference evidence="12 13" key="1">
    <citation type="submission" date="2025-04" db="UniProtKB">
        <authorList>
            <consortium name="RefSeq"/>
        </authorList>
    </citation>
    <scope>IDENTIFICATION</scope>
    <source>
        <tissue evidence="12 13">Tentacle</tissue>
    </source>
</reference>
<dbReference type="OrthoDB" id="5975505at2759"/>
<evidence type="ECO:0000256" key="5">
    <source>
        <dbReference type="ARBA" id="ARBA00023136"/>
    </source>
</evidence>
<dbReference type="RefSeq" id="XP_031555200.1">
    <property type="nucleotide sequence ID" value="XM_031699340.1"/>
</dbReference>
<evidence type="ECO:0000256" key="8">
    <source>
        <dbReference type="RuleBase" id="RU000688"/>
    </source>
</evidence>
<keyword evidence="3 9" id="KW-1133">Transmembrane helix</keyword>
<proteinExistence type="inferred from homology"/>
<comment type="subcellular location">
    <subcellularLocation>
        <location evidence="1">Membrane</location>
        <topology evidence="1">Multi-pass membrane protein</topology>
    </subcellularLocation>
</comment>
<evidence type="ECO:0000313" key="13">
    <source>
        <dbReference type="RefSeq" id="XP_031555200.1"/>
    </source>
</evidence>
<keyword evidence="5 9" id="KW-0472">Membrane</keyword>
<dbReference type="SMART" id="SM01381">
    <property type="entry name" value="7TM_GPCR_Srsx"/>
    <property type="match status" value="1"/>
</dbReference>
<dbReference type="GO" id="GO:0005886">
    <property type="term" value="C:plasma membrane"/>
    <property type="evidence" value="ECO:0007669"/>
    <property type="project" value="TreeGrafter"/>
</dbReference>
<dbReference type="PANTHER" id="PTHR45695:SF9">
    <property type="entry name" value="LEUCOKININ RECEPTOR"/>
    <property type="match status" value="1"/>
</dbReference>
<evidence type="ECO:0000259" key="10">
    <source>
        <dbReference type="PROSITE" id="PS50262"/>
    </source>
</evidence>
<keyword evidence="7 8" id="KW-0807">Transducer</keyword>
<evidence type="ECO:0000256" key="2">
    <source>
        <dbReference type="ARBA" id="ARBA00022692"/>
    </source>
</evidence>
<dbReference type="AlphaFoldDB" id="A0A6P8HRE1"/>
<evidence type="ECO:0000256" key="1">
    <source>
        <dbReference type="ARBA" id="ARBA00004141"/>
    </source>
</evidence>
<dbReference type="SUPFAM" id="SSF81321">
    <property type="entry name" value="Family A G protein-coupled receptor-like"/>
    <property type="match status" value="1"/>
</dbReference>
<name>A0A6P8HRE1_ACTTE</name>
<dbReference type="InterPro" id="IPR000276">
    <property type="entry name" value="GPCR_Rhodpsn"/>
</dbReference>
<organism evidence="11 13">
    <name type="scientific">Actinia tenebrosa</name>
    <name type="common">Australian red waratah sea anemone</name>
    <dbReference type="NCBI Taxonomy" id="6105"/>
    <lineage>
        <taxon>Eukaryota</taxon>
        <taxon>Metazoa</taxon>
        <taxon>Cnidaria</taxon>
        <taxon>Anthozoa</taxon>
        <taxon>Hexacorallia</taxon>
        <taxon>Actiniaria</taxon>
        <taxon>Actiniidae</taxon>
        <taxon>Actinia</taxon>
    </lineage>
</organism>
<evidence type="ECO:0000256" key="3">
    <source>
        <dbReference type="ARBA" id="ARBA00022989"/>
    </source>
</evidence>
<protein>
    <submittedName>
        <fullName evidence="12 13">RYamide receptor-like</fullName>
    </submittedName>
</protein>
<dbReference type="KEGG" id="aten:116292092"/>
<feature type="transmembrane region" description="Helical" evidence="9">
    <location>
        <begin position="109"/>
        <end position="128"/>
    </location>
</feature>
<feature type="transmembrane region" description="Helical" evidence="9">
    <location>
        <begin position="66"/>
        <end position="89"/>
    </location>
</feature>
<feature type="domain" description="G-protein coupled receptors family 1 profile" evidence="10">
    <location>
        <begin position="45"/>
        <end position="302"/>
    </location>
</feature>
<dbReference type="Proteomes" id="UP000515163">
    <property type="component" value="Unplaced"/>
</dbReference>
<evidence type="ECO:0000313" key="12">
    <source>
        <dbReference type="RefSeq" id="XP_031555199.1"/>
    </source>
</evidence>
<feature type="transmembrane region" description="Helical" evidence="9">
    <location>
        <begin position="247"/>
        <end position="265"/>
    </location>
</feature>
<keyword evidence="4 8" id="KW-0297">G-protein coupled receptor</keyword>
<dbReference type="PRINTS" id="PR00237">
    <property type="entry name" value="GPCRRHODOPSN"/>
</dbReference>